<proteinExistence type="predicted"/>
<organism evidence="1">
    <name type="scientific">marine sediment metagenome</name>
    <dbReference type="NCBI Taxonomy" id="412755"/>
    <lineage>
        <taxon>unclassified sequences</taxon>
        <taxon>metagenomes</taxon>
        <taxon>ecological metagenomes</taxon>
    </lineage>
</organism>
<accession>A0A0F9I0W8</accession>
<name>A0A0F9I0W8_9ZZZZ</name>
<reference evidence="1" key="1">
    <citation type="journal article" date="2015" name="Nature">
        <title>Complex archaea that bridge the gap between prokaryotes and eukaryotes.</title>
        <authorList>
            <person name="Spang A."/>
            <person name="Saw J.H."/>
            <person name="Jorgensen S.L."/>
            <person name="Zaremba-Niedzwiedzka K."/>
            <person name="Martijn J."/>
            <person name="Lind A.E."/>
            <person name="van Eijk R."/>
            <person name="Schleper C."/>
            <person name="Guy L."/>
            <person name="Ettema T.J."/>
        </authorList>
    </citation>
    <scope>NUCLEOTIDE SEQUENCE</scope>
</reference>
<evidence type="ECO:0000313" key="1">
    <source>
        <dbReference type="EMBL" id="KKL81022.1"/>
    </source>
</evidence>
<gene>
    <name evidence="1" type="ORF">LCGC14_1998900</name>
</gene>
<dbReference type="EMBL" id="LAZR01022684">
    <property type="protein sequence ID" value="KKL81022.1"/>
    <property type="molecule type" value="Genomic_DNA"/>
</dbReference>
<dbReference type="AlphaFoldDB" id="A0A0F9I0W8"/>
<feature type="non-terminal residue" evidence="1">
    <location>
        <position position="1"/>
    </location>
</feature>
<protein>
    <submittedName>
        <fullName evidence="1">Uncharacterized protein</fullName>
    </submittedName>
</protein>
<comment type="caution">
    <text evidence="1">The sequence shown here is derived from an EMBL/GenBank/DDBJ whole genome shotgun (WGS) entry which is preliminary data.</text>
</comment>
<sequence length="331" mass="35673">TSATITPNSDFFNISKSINIPTSIGVKSFRFNFTVNSTEINTNLKNQIIDSINFTLCGASPQNVPYINLTFKNETTNQESLNATIISTWIYSLSSVGTINKTLSFSNSSENIGYDFCFTPPNRTVNINTVINYNNAQSQQRTFSLVTALTNLTLSQVLYLLPTTLGLFSPFQVVDNIGNPLSNVKGLITRILGVSTITVTSAFTDDSGFVSYFLNPEVSYIGAFSKAGFSTETFSFTPTADTRTVILGGGTGVIANGTSILTNTTYTITPANRTLTNSTDYLFTFNVSSSQAITFISMNITSNGTSHLFVSNAGDGFISGIINITCGLHLL</sequence>